<dbReference type="AlphaFoldDB" id="A0A1S8A5H1"/>
<feature type="compositionally biased region" description="Polar residues" evidence="1">
    <location>
        <begin position="32"/>
        <end position="47"/>
    </location>
</feature>
<name>A0A1S8A5H1_ROSNE</name>
<organism evidence="3">
    <name type="scientific">Rosellinia necatrix</name>
    <name type="common">White root-rot fungus</name>
    <dbReference type="NCBI Taxonomy" id="77044"/>
    <lineage>
        <taxon>Eukaryota</taxon>
        <taxon>Fungi</taxon>
        <taxon>Dikarya</taxon>
        <taxon>Ascomycota</taxon>
        <taxon>Pezizomycotina</taxon>
        <taxon>Sordariomycetes</taxon>
        <taxon>Xylariomycetidae</taxon>
        <taxon>Xylariales</taxon>
        <taxon>Xylariaceae</taxon>
        <taxon>Rosellinia</taxon>
    </lineage>
</organism>
<feature type="signal peptide" evidence="2">
    <location>
        <begin position="1"/>
        <end position="18"/>
    </location>
</feature>
<evidence type="ECO:0000256" key="1">
    <source>
        <dbReference type="SAM" id="MobiDB-lite"/>
    </source>
</evidence>
<gene>
    <name evidence="3" type="ORF">SAMD00023353_0500550</name>
</gene>
<feature type="region of interest" description="Disordered" evidence="1">
    <location>
        <begin position="27"/>
        <end position="55"/>
    </location>
</feature>
<feature type="chain" id="PRO_5013114385" evidence="2">
    <location>
        <begin position="19"/>
        <end position="82"/>
    </location>
</feature>
<protein>
    <submittedName>
        <fullName evidence="3">Uncharacterized protein</fullName>
    </submittedName>
</protein>
<keyword evidence="2" id="KW-0732">Signal</keyword>
<sequence>MRLRDILFFAAAVPTASAARQRVVAHSAGSVEMTTPSSNMSDFTETITKPPPPLQTVVPDRPALEASMMGLIVFSAAGLVLL</sequence>
<evidence type="ECO:0000313" key="4">
    <source>
        <dbReference type="Proteomes" id="UP000054516"/>
    </source>
</evidence>
<keyword evidence="4" id="KW-1185">Reference proteome</keyword>
<proteinExistence type="predicted"/>
<accession>A0A1S8A5H1</accession>
<dbReference type="OrthoDB" id="4772150at2759"/>
<evidence type="ECO:0000256" key="2">
    <source>
        <dbReference type="SAM" id="SignalP"/>
    </source>
</evidence>
<reference evidence="3" key="1">
    <citation type="submission" date="2016-03" db="EMBL/GenBank/DDBJ databases">
        <title>Draft genome sequence of Rosellinia necatrix.</title>
        <authorList>
            <person name="Kanematsu S."/>
        </authorList>
    </citation>
    <scope>NUCLEOTIDE SEQUENCE [LARGE SCALE GENOMIC DNA]</scope>
    <source>
        <strain evidence="3">W97</strain>
    </source>
</reference>
<evidence type="ECO:0000313" key="3">
    <source>
        <dbReference type="EMBL" id="GAW25348.1"/>
    </source>
</evidence>
<dbReference type="EMBL" id="DF977450">
    <property type="protein sequence ID" value="GAW25348.1"/>
    <property type="molecule type" value="Genomic_DNA"/>
</dbReference>
<dbReference type="Proteomes" id="UP000054516">
    <property type="component" value="Unassembled WGS sequence"/>
</dbReference>